<dbReference type="InterPro" id="IPR014284">
    <property type="entry name" value="RNA_pol_sigma-70_dom"/>
</dbReference>
<dbReference type="SUPFAM" id="SSF88946">
    <property type="entry name" value="Sigma2 domain of RNA polymerase sigma factors"/>
    <property type="match status" value="1"/>
</dbReference>
<comment type="similarity">
    <text evidence="1">Belongs to the sigma-70 factor family. ECF subfamily.</text>
</comment>
<dbReference type="PANTHER" id="PTHR30173:SF36">
    <property type="entry name" value="ECF RNA POLYMERASE SIGMA FACTOR SIGJ"/>
    <property type="match status" value="1"/>
</dbReference>
<dbReference type="InterPro" id="IPR007627">
    <property type="entry name" value="RNA_pol_sigma70_r2"/>
</dbReference>
<dbReference type="InterPro" id="IPR013249">
    <property type="entry name" value="RNA_pol_sigma70_r4_t2"/>
</dbReference>
<dbReference type="EMBL" id="JAKFHA010000016">
    <property type="protein sequence ID" value="MCF2530498.1"/>
    <property type="molecule type" value="Genomic_DNA"/>
</dbReference>
<dbReference type="SUPFAM" id="SSF88659">
    <property type="entry name" value="Sigma3 and sigma4 domains of RNA polymerase sigma factors"/>
    <property type="match status" value="1"/>
</dbReference>
<proteinExistence type="inferred from homology"/>
<dbReference type="InterPro" id="IPR036388">
    <property type="entry name" value="WH-like_DNA-bd_sf"/>
</dbReference>
<dbReference type="NCBIfam" id="TIGR02957">
    <property type="entry name" value="SigX4"/>
    <property type="match status" value="1"/>
</dbReference>
<evidence type="ECO:0000313" key="8">
    <source>
        <dbReference type="EMBL" id="MCF2530498.1"/>
    </source>
</evidence>
<evidence type="ECO:0000256" key="5">
    <source>
        <dbReference type="ARBA" id="ARBA00023163"/>
    </source>
</evidence>
<dbReference type="GO" id="GO:0016987">
    <property type="term" value="F:sigma factor activity"/>
    <property type="evidence" value="ECO:0007669"/>
    <property type="project" value="UniProtKB-KW"/>
</dbReference>
<dbReference type="NCBIfam" id="TIGR02937">
    <property type="entry name" value="sigma70-ECF"/>
    <property type="match status" value="1"/>
</dbReference>
<organism evidence="8 9">
    <name type="scientific">Yinghuangia soli</name>
    <dbReference type="NCBI Taxonomy" id="2908204"/>
    <lineage>
        <taxon>Bacteria</taxon>
        <taxon>Bacillati</taxon>
        <taxon>Actinomycetota</taxon>
        <taxon>Actinomycetes</taxon>
        <taxon>Kitasatosporales</taxon>
        <taxon>Streptomycetaceae</taxon>
        <taxon>Yinghuangia</taxon>
    </lineage>
</organism>
<dbReference type="InterPro" id="IPR013324">
    <property type="entry name" value="RNA_pol_sigma_r3/r4-like"/>
</dbReference>
<evidence type="ECO:0000313" key="9">
    <source>
        <dbReference type="Proteomes" id="UP001165378"/>
    </source>
</evidence>
<comment type="subunit">
    <text evidence="2">Interacts transiently with the RNA polymerase catalytic core formed by RpoA, RpoB, RpoC and RpoZ (2 alpha, 1 beta, 1 beta' and 1 omega subunit) to form the RNA polymerase holoenzyme that can initiate transcription.</text>
</comment>
<gene>
    <name evidence="8" type="ORF">LZ495_25215</name>
</gene>
<evidence type="ECO:0000259" key="6">
    <source>
        <dbReference type="Pfam" id="PF04542"/>
    </source>
</evidence>
<comment type="caution">
    <text evidence="8">The sequence shown here is derived from an EMBL/GenBank/DDBJ whole genome shotgun (WGS) entry which is preliminary data.</text>
</comment>
<dbReference type="InterPro" id="IPR052704">
    <property type="entry name" value="ECF_Sigma-70_Domain"/>
</dbReference>
<dbReference type="Pfam" id="PF04542">
    <property type="entry name" value="Sigma70_r2"/>
    <property type="match status" value="1"/>
</dbReference>
<evidence type="ECO:0000259" key="7">
    <source>
        <dbReference type="Pfam" id="PF08281"/>
    </source>
</evidence>
<sequence length="309" mass="33552">MGETRDAAVSAEEFEAERGRLFGIAYRMLGSAAEAEDAVQDAYLRWHAADRAYIGAPGPWLAKVLTNLCLNRLDSARARREEYVGPWLPEPVRTDAGALGPLETAEQRDQVSMAMLVMLERLSPPERAVVVLRDAFAYAHGDIGEVLDLPEATVRQTYRRGKKHLEAGKSRFEASSSARADLLARFLAAAAEGSLEQLESLLADDVVSWSDGGGKVSASTRPVSGRTKVARFLLGIMERFATQMRIEFAEVNGEGALLAWEDGALAAAGFFEAGPDGISGVRIVRNPDKLKFLEDQSRNLSRIEGLSGS</sequence>
<reference evidence="8" key="1">
    <citation type="submission" date="2022-01" db="EMBL/GenBank/DDBJ databases">
        <title>Genome-Based Taxonomic Classification of the Phylum Actinobacteria.</title>
        <authorList>
            <person name="Gao Y."/>
        </authorList>
    </citation>
    <scope>NUCLEOTIDE SEQUENCE</scope>
    <source>
        <strain evidence="8">KLBMP 8922</strain>
    </source>
</reference>
<dbReference type="GO" id="GO:0006352">
    <property type="term" value="P:DNA-templated transcription initiation"/>
    <property type="evidence" value="ECO:0007669"/>
    <property type="project" value="InterPro"/>
</dbReference>
<dbReference type="Proteomes" id="UP001165378">
    <property type="component" value="Unassembled WGS sequence"/>
</dbReference>
<feature type="domain" description="RNA polymerase sigma-70 region 2" evidence="6">
    <location>
        <begin position="14"/>
        <end position="77"/>
    </location>
</feature>
<name>A0AA41Q2R8_9ACTN</name>
<dbReference type="Gene3D" id="1.10.1740.10">
    <property type="match status" value="1"/>
</dbReference>
<dbReference type="RefSeq" id="WP_235055157.1">
    <property type="nucleotide sequence ID" value="NZ_JAKFHA010000016.1"/>
</dbReference>
<dbReference type="PANTHER" id="PTHR30173">
    <property type="entry name" value="SIGMA 19 FACTOR"/>
    <property type="match status" value="1"/>
</dbReference>
<accession>A0AA41Q2R8</accession>
<protein>
    <submittedName>
        <fullName evidence="8">RNA polymerase sigma-70 factor</fullName>
    </submittedName>
</protein>
<keyword evidence="3" id="KW-0805">Transcription regulation</keyword>
<evidence type="ECO:0000256" key="1">
    <source>
        <dbReference type="ARBA" id="ARBA00010641"/>
    </source>
</evidence>
<evidence type="ECO:0000256" key="3">
    <source>
        <dbReference type="ARBA" id="ARBA00023015"/>
    </source>
</evidence>
<dbReference type="Pfam" id="PF08281">
    <property type="entry name" value="Sigma70_r4_2"/>
    <property type="match status" value="1"/>
</dbReference>
<dbReference type="InterPro" id="IPR032710">
    <property type="entry name" value="NTF2-like_dom_sf"/>
</dbReference>
<keyword evidence="9" id="KW-1185">Reference proteome</keyword>
<dbReference type="AlphaFoldDB" id="A0AA41Q2R8"/>
<feature type="domain" description="RNA polymerase sigma factor 70 region 4 type 2" evidence="7">
    <location>
        <begin position="113"/>
        <end position="165"/>
    </location>
</feature>
<dbReference type="NCBIfam" id="NF007214">
    <property type="entry name" value="PRK09636.1"/>
    <property type="match status" value="1"/>
</dbReference>
<dbReference type="SUPFAM" id="SSF54427">
    <property type="entry name" value="NTF2-like"/>
    <property type="match status" value="1"/>
</dbReference>
<dbReference type="InterPro" id="IPR014303">
    <property type="entry name" value="RNA_pol_sigma-70_ECF"/>
</dbReference>
<keyword evidence="4" id="KW-0731">Sigma factor</keyword>
<dbReference type="GO" id="GO:0003677">
    <property type="term" value="F:DNA binding"/>
    <property type="evidence" value="ECO:0007669"/>
    <property type="project" value="InterPro"/>
</dbReference>
<evidence type="ECO:0000256" key="4">
    <source>
        <dbReference type="ARBA" id="ARBA00023082"/>
    </source>
</evidence>
<dbReference type="Gene3D" id="1.10.10.10">
    <property type="entry name" value="Winged helix-like DNA-binding domain superfamily/Winged helix DNA-binding domain"/>
    <property type="match status" value="1"/>
</dbReference>
<evidence type="ECO:0000256" key="2">
    <source>
        <dbReference type="ARBA" id="ARBA00011344"/>
    </source>
</evidence>
<keyword evidence="5" id="KW-0804">Transcription</keyword>
<dbReference type="Gene3D" id="3.10.450.50">
    <property type="match status" value="1"/>
</dbReference>
<dbReference type="InterPro" id="IPR013325">
    <property type="entry name" value="RNA_pol_sigma_r2"/>
</dbReference>